<keyword evidence="7" id="KW-1185">Reference proteome</keyword>
<dbReference type="PANTHER" id="PTHR45527:SF1">
    <property type="entry name" value="FATTY ACID SYNTHASE"/>
    <property type="match status" value="1"/>
</dbReference>
<dbReference type="PROSITE" id="PS00012">
    <property type="entry name" value="PHOSPHOPANTETHEINE"/>
    <property type="match status" value="2"/>
</dbReference>
<dbReference type="InterPro" id="IPR010071">
    <property type="entry name" value="AA_adenyl_dom"/>
</dbReference>
<evidence type="ECO:0000256" key="1">
    <source>
        <dbReference type="ARBA" id="ARBA00001957"/>
    </source>
</evidence>
<dbReference type="InterPro" id="IPR006162">
    <property type="entry name" value="Ppantetheine_attach_site"/>
</dbReference>
<organism evidence="6 7">
    <name type="scientific">Microbispora corallina</name>
    <dbReference type="NCBI Taxonomy" id="83302"/>
    <lineage>
        <taxon>Bacteria</taxon>
        <taxon>Bacillati</taxon>
        <taxon>Actinomycetota</taxon>
        <taxon>Actinomycetes</taxon>
        <taxon>Streptosporangiales</taxon>
        <taxon>Streptosporangiaceae</taxon>
        <taxon>Microbispora</taxon>
    </lineage>
</organism>
<dbReference type="SUPFAM" id="SSF56801">
    <property type="entry name" value="Acetyl-CoA synthetase-like"/>
    <property type="match status" value="2"/>
</dbReference>
<feature type="region of interest" description="Disordered" evidence="4">
    <location>
        <begin position="1600"/>
        <end position="1621"/>
    </location>
</feature>
<dbReference type="Gene3D" id="3.30.559.30">
    <property type="entry name" value="Nonribosomal peptide synthetase, condensation domain"/>
    <property type="match status" value="2"/>
</dbReference>
<dbReference type="EMBL" id="BOOC01000023">
    <property type="protein sequence ID" value="GIH41668.1"/>
    <property type="molecule type" value="Genomic_DNA"/>
</dbReference>
<dbReference type="Pfam" id="PF13193">
    <property type="entry name" value="AMP-binding_C"/>
    <property type="match status" value="2"/>
</dbReference>
<dbReference type="InterPro" id="IPR020845">
    <property type="entry name" value="AMP-binding_CS"/>
</dbReference>
<evidence type="ECO:0000313" key="7">
    <source>
        <dbReference type="Proteomes" id="UP000603904"/>
    </source>
</evidence>
<dbReference type="InterPro" id="IPR036736">
    <property type="entry name" value="ACP-like_sf"/>
</dbReference>
<dbReference type="Pfam" id="PF00668">
    <property type="entry name" value="Condensation"/>
    <property type="match status" value="2"/>
</dbReference>
<dbReference type="PROSITE" id="PS00455">
    <property type="entry name" value="AMP_BINDING"/>
    <property type="match status" value="2"/>
</dbReference>
<dbReference type="Pfam" id="PF00550">
    <property type="entry name" value="PP-binding"/>
    <property type="match status" value="2"/>
</dbReference>
<evidence type="ECO:0000256" key="4">
    <source>
        <dbReference type="SAM" id="MobiDB-lite"/>
    </source>
</evidence>
<dbReference type="InterPro" id="IPR042099">
    <property type="entry name" value="ANL_N_sf"/>
</dbReference>
<dbReference type="InterPro" id="IPR025110">
    <property type="entry name" value="AMP-bd_C"/>
</dbReference>
<dbReference type="Pfam" id="PF00501">
    <property type="entry name" value="AMP-binding"/>
    <property type="match status" value="2"/>
</dbReference>
<dbReference type="InterPro" id="IPR009081">
    <property type="entry name" value="PP-bd_ACP"/>
</dbReference>
<dbReference type="PROSITE" id="PS50075">
    <property type="entry name" value="CARRIER"/>
    <property type="match status" value="2"/>
</dbReference>
<dbReference type="Proteomes" id="UP000603904">
    <property type="component" value="Unassembled WGS sequence"/>
</dbReference>
<feature type="domain" description="Carrier" evidence="5">
    <location>
        <begin position="958"/>
        <end position="1029"/>
    </location>
</feature>
<dbReference type="CDD" id="cd05930">
    <property type="entry name" value="A_NRPS"/>
    <property type="match status" value="2"/>
</dbReference>
<dbReference type="InterPro" id="IPR020806">
    <property type="entry name" value="PKS_PP-bd"/>
</dbReference>
<dbReference type="InterPro" id="IPR000873">
    <property type="entry name" value="AMP-dep_synth/lig_dom"/>
</dbReference>
<dbReference type="InterPro" id="IPR045851">
    <property type="entry name" value="AMP-bd_C_sf"/>
</dbReference>
<dbReference type="Gene3D" id="2.30.38.10">
    <property type="entry name" value="Luciferase, Domain 3"/>
    <property type="match status" value="1"/>
</dbReference>
<protein>
    <submittedName>
        <fullName evidence="6">Non-ribosomal peptide synthetase</fullName>
    </submittedName>
</protein>
<gene>
    <name evidence="6" type="ORF">Mco01_46680</name>
</gene>
<comment type="caution">
    <text evidence="6">The sequence shown here is derived from an EMBL/GenBank/DDBJ whole genome shotgun (WGS) entry which is preliminary data.</text>
</comment>
<dbReference type="RefSeq" id="WP_275410547.1">
    <property type="nucleotide sequence ID" value="NZ_BOOC01000023.1"/>
</dbReference>
<accession>A0ABQ4G3M4</accession>
<dbReference type="Gene3D" id="3.40.50.12780">
    <property type="entry name" value="N-terminal domain of ligase-like"/>
    <property type="match status" value="1"/>
</dbReference>
<dbReference type="PANTHER" id="PTHR45527">
    <property type="entry name" value="NONRIBOSOMAL PEPTIDE SYNTHETASE"/>
    <property type="match status" value="1"/>
</dbReference>
<name>A0ABQ4G3M4_9ACTN</name>
<dbReference type="CDD" id="cd19531">
    <property type="entry name" value="LCL_NRPS-like"/>
    <property type="match status" value="2"/>
</dbReference>
<dbReference type="Gene3D" id="3.30.300.30">
    <property type="match status" value="2"/>
</dbReference>
<dbReference type="SUPFAM" id="SSF47336">
    <property type="entry name" value="ACP-like"/>
    <property type="match status" value="2"/>
</dbReference>
<keyword evidence="2" id="KW-0596">Phosphopantetheine</keyword>
<proteinExistence type="predicted"/>
<comment type="cofactor">
    <cofactor evidence="1">
        <name>pantetheine 4'-phosphate</name>
        <dbReference type="ChEBI" id="CHEBI:47942"/>
    </cofactor>
</comment>
<dbReference type="Gene3D" id="3.40.50.980">
    <property type="match status" value="2"/>
</dbReference>
<evidence type="ECO:0000259" key="5">
    <source>
        <dbReference type="PROSITE" id="PS50075"/>
    </source>
</evidence>
<keyword evidence="3" id="KW-0597">Phosphoprotein</keyword>
<dbReference type="SUPFAM" id="SSF52777">
    <property type="entry name" value="CoA-dependent acyltransferases"/>
    <property type="match status" value="4"/>
</dbReference>
<dbReference type="InterPro" id="IPR023213">
    <property type="entry name" value="CAT-like_dom_sf"/>
</dbReference>
<dbReference type="NCBIfam" id="TIGR01733">
    <property type="entry name" value="AA-adenyl-dom"/>
    <property type="match status" value="2"/>
</dbReference>
<evidence type="ECO:0000256" key="2">
    <source>
        <dbReference type="ARBA" id="ARBA00022450"/>
    </source>
</evidence>
<dbReference type="Gene3D" id="3.30.559.10">
    <property type="entry name" value="Chloramphenicol acetyltransferase-like domain"/>
    <property type="match status" value="2"/>
</dbReference>
<feature type="domain" description="Carrier" evidence="5">
    <location>
        <begin position="1975"/>
        <end position="2050"/>
    </location>
</feature>
<evidence type="ECO:0000313" key="6">
    <source>
        <dbReference type="EMBL" id="GIH41668.1"/>
    </source>
</evidence>
<dbReference type="Gene3D" id="1.10.1200.10">
    <property type="entry name" value="ACP-like"/>
    <property type="match status" value="2"/>
</dbReference>
<sequence length="2072" mass="221099">MGQYDARPLSAAQERMWFLDRLRPGDPSSHVFNTSRLTGPLDAAAFDRAVRDVVDRHEPLRARFPGQAGHGGRPVQVVEPPGRFRVEHLTAAAEDVPRLIEERTNRPFDLAEGPLLRAALIRLGPREHVLCLVFHHIVCDGWSLKVFLDEVGALYTAHTEGKPSPLPPLAARFLDIAAERAEPDPASLDYWRANLSGAPVLELPADRPRPAVRTTAGDDHTLPLPPDLMAELRSFAGRERCTLFMVFLAAYQAVLARYSGQDDLCVGAATAGRDQVEHERLIGLFAGTLVLRGDLSGDPSFREMLRRARSATLRAYQHRHVPFERILTEVEVDRDLSRTPLFQTLFVLNEMGEPLIPLPEVEVELVDAEYRQVQTDLMLGVFGEGDERRLVLTYNTDLFEAETVAGYGRALLRVLEAAVADPLTPLSRLLPVDGAERDLLVRERNDTALPLPAAATLLDLVDGWALRAPQAVAVQEGTAPGRFTYAELGEASARIARRLAAEGAGPGSVVAVLAERSPATVAGLLGVMCSGAAYLPLDPGYPRARLSLLLADSGARHLLVDPAVPPAVLAEVLGEVPHDVRVISLDRPGDHPAVPLAAPGPDDPAYVLYTSGSTGRPKGVVVPHRALLNFLTAMESLLGAGPDDVWLSLTSLSFDISGLELYLPLTTGGRIVVADREAARDGDALARLIARSGVTHVQATPSGWRVLLDAAAADHAPGTGAAPRSVTALVGGEALPPALARDLRARVARLLNMYGPTETTIWSTAWEVPAEPRGVSIGRPIGNTQVYVVDESLELVPLGVPGELVIGGLGVATGYLGRPALTAERFVPDPYGAPGGRLYRTGDVVRARPDGTLDYLGRADNQVKLRGHRIEPGEIEAALEAQPSVRQAVVAVHDERLVAYVVGEADRDDLAARLPASMVPAVFVPMDALPLTPNGKVDRRALPAPERRLTREGRPPATAAERRVAEVFAEVLGLGAVSEVSAEDDFFALGGHSLLATRVVARLGGRVPVRELFAHPDVAGLARVLEAHLGSGDGPGGAAPVAVPRRPEGTAPPLSAAQERLWFLHRLDPRDASYNMFMVRRLRGPLDRDALARALAALTDRHEVLRTRYPDDQGRPLAVVEPASASCDVEWLEAGSEAEAERLVAERVNAPFDLAAALPLRAAVVRLGPGDHVLCVVLHHIAGDGWSLNVLFDDLAALYAGEPGLAPLPVQYGDVALWQRSAPADEALAYWRERLAGVPPLELPADAGAGAAEGGAFHGLRLPADLADRLEAVGREEGATLFMVLLAAYQVLLAAHSGQTDFAVGSPTAGREIPETDPLIGYLTSTLVLRAELDGDPTVRDLLRRTRESVLDAFAHQEIPFEALLAELDVERDTGRTPLFQTMFVLHSQDAGPRPSFAGLDADFFPAGFAQAKFGLMLEAWRDPDGISLTFGYDTAVLAPATVESMAARFALLLESLRPDVPISALPALTEADEALLRAWSRGPALPERQTVPAMVARTVARAPGAVAVECGDQRVTYAELDRRARALAARLTGHRVVGVCLGPIPDRVAAMLAAWHAGAAYLPLDPAYPAERLARLLADGGATVVVAGPDAPLPATIPVVDPAADPGPGEPPAPQEPRPRDAAYVMHTSGSTGEPKGVVVEHGGLGARVAWMREAYGLGPGDRIVQFASPSFDTHAEEIFPALAAGATVVLLPGGAVTLPDLLAADAGVTVLDLPTAYWQRLADLAGEIVWPEALRLVVIGGEQAAAEPLARWRARFGGRVRVVNTYGPTETTVIATADDLDDLDGGGRPPIGRPIAATSVHVLDRYGRPAPPGAPGDLHIGGAGVARGYAGRPGLTADRFVPDPYGEPGGRLYRTGDRVRWRADGRLEFLGRLDDQVKVRGHRIEPGEVEARLLAHPGVTEAAVAAAGEILAGYVAGSATAEELRAHLAVALPPYMVPDVFVRLDALPRTAGGKVDRRALPKPEPEREREYVAPRSDAEALVADVWAEVLGVGRIGAFDDFFHLGGHSLLAVRVAARLRALAEVDIPIRTLFARRTVADLGAAVEDLLVAELEGISDEDARLLLERMEER</sequence>
<reference evidence="6 7" key="1">
    <citation type="submission" date="2021-01" db="EMBL/GenBank/DDBJ databases">
        <title>Whole genome shotgun sequence of Microbispora corallina NBRC 16416.</title>
        <authorList>
            <person name="Komaki H."/>
            <person name="Tamura T."/>
        </authorList>
    </citation>
    <scope>NUCLEOTIDE SEQUENCE [LARGE SCALE GENOMIC DNA]</scope>
    <source>
        <strain evidence="6 7">NBRC 16416</strain>
    </source>
</reference>
<dbReference type="SMART" id="SM00823">
    <property type="entry name" value="PKS_PP"/>
    <property type="match status" value="2"/>
</dbReference>
<evidence type="ECO:0000256" key="3">
    <source>
        <dbReference type="ARBA" id="ARBA00022553"/>
    </source>
</evidence>
<dbReference type="InterPro" id="IPR001242">
    <property type="entry name" value="Condensation_dom"/>
</dbReference>